<sequence length="114" mass="13216">MDTLLKHHAVAAYADEWVNIQDPKERRKAQNRAAQRRYRRKRREALKCGQRAVRLRSLLPPSTQSRGSADIELTPAWHRGQIVSSNHTFLAFSLVKLNPRYISIFSGILLYSME</sequence>
<accession>A0A6A5UBY6</accession>
<reference evidence="3" key="1">
    <citation type="journal article" date="2020" name="Stud. Mycol.">
        <title>101 Dothideomycetes genomes: a test case for predicting lifestyles and emergence of pathogens.</title>
        <authorList>
            <person name="Haridas S."/>
            <person name="Albert R."/>
            <person name="Binder M."/>
            <person name="Bloem J."/>
            <person name="Labutti K."/>
            <person name="Salamov A."/>
            <person name="Andreopoulos B."/>
            <person name="Baker S."/>
            <person name="Barry K."/>
            <person name="Bills G."/>
            <person name="Bluhm B."/>
            <person name="Cannon C."/>
            <person name="Castanera R."/>
            <person name="Culley D."/>
            <person name="Daum C."/>
            <person name="Ezra D."/>
            <person name="Gonzalez J."/>
            <person name="Henrissat B."/>
            <person name="Kuo A."/>
            <person name="Liang C."/>
            <person name="Lipzen A."/>
            <person name="Lutzoni F."/>
            <person name="Magnuson J."/>
            <person name="Mondo S."/>
            <person name="Nolan M."/>
            <person name="Ohm R."/>
            <person name="Pangilinan J."/>
            <person name="Park H.-J."/>
            <person name="Ramirez L."/>
            <person name="Alfaro M."/>
            <person name="Sun H."/>
            <person name="Tritt A."/>
            <person name="Yoshinaga Y."/>
            <person name="Zwiers L.-H."/>
            <person name="Turgeon B."/>
            <person name="Goodwin S."/>
            <person name="Spatafora J."/>
            <person name="Crous P."/>
            <person name="Grigoriev I."/>
        </authorList>
    </citation>
    <scope>NUCLEOTIDE SEQUENCE</scope>
    <source>
        <strain evidence="3">CBS 675.92</strain>
    </source>
</reference>
<gene>
    <name evidence="3" type="ORF">CC80DRAFT_499022</name>
</gene>
<feature type="compositionally biased region" description="Basic residues" evidence="1">
    <location>
        <begin position="26"/>
        <end position="44"/>
    </location>
</feature>
<dbReference type="PROSITE" id="PS00036">
    <property type="entry name" value="BZIP_BASIC"/>
    <property type="match status" value="1"/>
</dbReference>
<feature type="domain" description="BZIP" evidence="2">
    <location>
        <begin position="26"/>
        <end position="41"/>
    </location>
</feature>
<protein>
    <recommendedName>
        <fullName evidence="2">BZIP domain-containing protein</fullName>
    </recommendedName>
</protein>
<evidence type="ECO:0000313" key="3">
    <source>
        <dbReference type="EMBL" id="KAF1962683.1"/>
    </source>
</evidence>
<evidence type="ECO:0000259" key="2">
    <source>
        <dbReference type="PROSITE" id="PS00036"/>
    </source>
</evidence>
<dbReference type="InterPro" id="IPR004827">
    <property type="entry name" value="bZIP"/>
</dbReference>
<dbReference type="GO" id="GO:0003700">
    <property type="term" value="F:DNA-binding transcription factor activity"/>
    <property type="evidence" value="ECO:0007669"/>
    <property type="project" value="InterPro"/>
</dbReference>
<proteinExistence type="predicted"/>
<evidence type="ECO:0000313" key="4">
    <source>
        <dbReference type="Proteomes" id="UP000800035"/>
    </source>
</evidence>
<feature type="region of interest" description="Disordered" evidence="1">
    <location>
        <begin position="24"/>
        <end position="44"/>
    </location>
</feature>
<organism evidence="3 4">
    <name type="scientific">Byssothecium circinans</name>
    <dbReference type="NCBI Taxonomy" id="147558"/>
    <lineage>
        <taxon>Eukaryota</taxon>
        <taxon>Fungi</taxon>
        <taxon>Dikarya</taxon>
        <taxon>Ascomycota</taxon>
        <taxon>Pezizomycotina</taxon>
        <taxon>Dothideomycetes</taxon>
        <taxon>Pleosporomycetidae</taxon>
        <taxon>Pleosporales</taxon>
        <taxon>Massarineae</taxon>
        <taxon>Massarinaceae</taxon>
        <taxon>Byssothecium</taxon>
    </lineage>
</organism>
<name>A0A6A5UBY6_9PLEO</name>
<dbReference type="Proteomes" id="UP000800035">
    <property type="component" value="Unassembled WGS sequence"/>
</dbReference>
<evidence type="ECO:0000256" key="1">
    <source>
        <dbReference type="SAM" id="MobiDB-lite"/>
    </source>
</evidence>
<dbReference type="AlphaFoldDB" id="A0A6A5UBY6"/>
<keyword evidence="4" id="KW-1185">Reference proteome</keyword>
<dbReference type="EMBL" id="ML976978">
    <property type="protein sequence ID" value="KAF1962683.1"/>
    <property type="molecule type" value="Genomic_DNA"/>
</dbReference>